<dbReference type="InterPro" id="IPR038377">
    <property type="entry name" value="Na/Glc_symporter_sf"/>
</dbReference>
<dbReference type="VEuPathDB" id="VectorBase:HLOH_048095"/>
<keyword evidence="8" id="KW-0915">Sodium</keyword>
<dbReference type="PANTHER" id="PTHR45897">
    <property type="entry name" value="HIGH-AFFINITY CHOLINE TRANSPORTER 1"/>
    <property type="match status" value="1"/>
</dbReference>
<dbReference type="GO" id="GO:0005886">
    <property type="term" value="C:plasma membrane"/>
    <property type="evidence" value="ECO:0007669"/>
    <property type="project" value="TreeGrafter"/>
</dbReference>
<name>A0A9J6H955_HAELO</name>
<keyword evidence="3" id="KW-0813">Transport</keyword>
<dbReference type="GO" id="GO:0008292">
    <property type="term" value="P:acetylcholine biosynthetic process"/>
    <property type="evidence" value="ECO:0007669"/>
    <property type="project" value="TreeGrafter"/>
</dbReference>
<dbReference type="Gene3D" id="1.20.1730.10">
    <property type="entry name" value="Sodium/glucose cotransporter"/>
    <property type="match status" value="2"/>
</dbReference>
<keyword evidence="10 14" id="KW-0472">Membrane</keyword>
<accession>A0A9J6H955</accession>
<keyword evidence="16" id="KW-1185">Reference proteome</keyword>
<evidence type="ECO:0000256" key="2">
    <source>
        <dbReference type="ARBA" id="ARBA00006434"/>
    </source>
</evidence>
<keyword evidence="4 14" id="KW-0812">Transmembrane</keyword>
<keyword evidence="11" id="KW-0325">Glycoprotein</keyword>
<evidence type="ECO:0000256" key="4">
    <source>
        <dbReference type="ARBA" id="ARBA00022692"/>
    </source>
</evidence>
<comment type="similarity">
    <text evidence="2">Belongs to the sodium:solute symporter (SSF) (TC 2.A.21) family.</text>
</comment>
<gene>
    <name evidence="15" type="ORF">HPB48_025574</name>
</gene>
<evidence type="ECO:0000256" key="12">
    <source>
        <dbReference type="ARBA" id="ARBA00023201"/>
    </source>
</evidence>
<evidence type="ECO:0000313" key="15">
    <source>
        <dbReference type="EMBL" id="KAH9383804.1"/>
    </source>
</evidence>
<feature type="compositionally biased region" description="Low complexity" evidence="13">
    <location>
        <begin position="760"/>
        <end position="771"/>
    </location>
</feature>
<dbReference type="GO" id="GO:0005307">
    <property type="term" value="F:choline:sodium symporter activity"/>
    <property type="evidence" value="ECO:0007669"/>
    <property type="project" value="TreeGrafter"/>
</dbReference>
<feature type="transmembrane region" description="Helical" evidence="14">
    <location>
        <begin position="535"/>
        <end position="557"/>
    </location>
</feature>
<evidence type="ECO:0000256" key="7">
    <source>
        <dbReference type="ARBA" id="ARBA00022989"/>
    </source>
</evidence>
<feature type="compositionally biased region" description="Low complexity" evidence="13">
    <location>
        <begin position="734"/>
        <end position="745"/>
    </location>
</feature>
<dbReference type="PROSITE" id="PS50283">
    <property type="entry name" value="NA_SOLUT_SYMP_3"/>
    <property type="match status" value="1"/>
</dbReference>
<feature type="transmembrane region" description="Helical" evidence="14">
    <location>
        <begin position="509"/>
        <end position="529"/>
    </location>
</feature>
<dbReference type="InterPro" id="IPR052244">
    <property type="entry name" value="Choline_transporter"/>
</dbReference>
<feature type="transmembrane region" description="Helical" evidence="14">
    <location>
        <begin position="603"/>
        <end position="625"/>
    </location>
</feature>
<keyword evidence="12" id="KW-0739">Sodium transport</keyword>
<sequence length="883" mass="95312">MAVNVTALIMLVCYYWAVVFLGVWAGRKAHSRRGSAQQSRASAESMSRKEDERFLMRLIVANRHMPLILGIGSMTATWVGGGYLNGTAEAVYTRGILYSHAPVGYAISLILGLTETRTRIAGFKVQSADHYTMRPHADAQESNPGLPSESRVLWPLDHSGDAAGITKRLFFPWRKEGLSSCFLKTVASSGGAFFADKMRVSKSVTMLDPLQTAYGRLMGVLLCVPAVCGEVFWTAAVMAALGDTANAIVEVDSRFFIVASAMVIFFYTSLGGLYSVTPSNLKVLPLYTVLRYACNAIAQWICVPFCLTHPVVGTIGAPERNWVGSIPASDYGQFLDLLLMTSLGGIPWQVYFQRVLGCDSDFTARMLSYISAIGCVFLAIPPIIIGAAAKSANFTAAGYLGPYRLRDKDRGSVLPLSIRYLTSGVVSMVGLIGITAAVMSSADSSMLSASSLVTRNIYQVVFRTTVYVHCTTLRLLAFFFSLSAYHPFVTRITSRVVPLAQASDNEVAVMLRVLVCVIGSWATYIALQVESVLELWSLCSDVVYVLLFPQLLCALYFKSTNTYGSLMAFLLGALFRVLCGEPRVNLKAVIRLPMYDDKLGQRFPFRLTCMILSLITLLVGSYVAAKLFEKRWLKPRYDIFDCFRPERAAETKRDKIKPATLPQARRNLDSGKVKDEVSGSTTRDTGRSAKSASQDSGKVRDEVSGSVTRGAARSAKAASQDSGKVKDEVSGSVTRATARSAKAATQDSGKVKDEVSGSVTRATARSAKAATQDSGKVKNEVPGSVTRGTVGLAKAASQDSVKVKDEVSGPATRDTAGSAKTASSADGGAESESRIDVKSQVEAIAAASVVPQDGETEPEQATPVEKPPRRPSRRRPSPSGFHR</sequence>
<organism evidence="15 16">
    <name type="scientific">Haemaphysalis longicornis</name>
    <name type="common">Bush tick</name>
    <dbReference type="NCBI Taxonomy" id="44386"/>
    <lineage>
        <taxon>Eukaryota</taxon>
        <taxon>Metazoa</taxon>
        <taxon>Ecdysozoa</taxon>
        <taxon>Arthropoda</taxon>
        <taxon>Chelicerata</taxon>
        <taxon>Arachnida</taxon>
        <taxon>Acari</taxon>
        <taxon>Parasitiformes</taxon>
        <taxon>Ixodida</taxon>
        <taxon>Ixodoidea</taxon>
        <taxon>Ixodidae</taxon>
        <taxon>Haemaphysalinae</taxon>
        <taxon>Haemaphysalis</taxon>
    </lineage>
</organism>
<dbReference type="CDD" id="cd11474">
    <property type="entry name" value="SLC5sbd_CHT"/>
    <property type="match status" value="1"/>
</dbReference>
<feature type="compositionally biased region" description="Basic residues" evidence="13">
    <location>
        <begin position="869"/>
        <end position="883"/>
    </location>
</feature>
<comment type="subcellular location">
    <subcellularLocation>
        <location evidence="1">Membrane</location>
        <topology evidence="1">Multi-pass membrane protein</topology>
    </subcellularLocation>
</comment>
<evidence type="ECO:0000256" key="3">
    <source>
        <dbReference type="ARBA" id="ARBA00022448"/>
    </source>
</evidence>
<feature type="transmembrane region" description="Helical" evidence="14">
    <location>
        <begin position="420"/>
        <end position="442"/>
    </location>
</feature>
<dbReference type="OrthoDB" id="6502326at2759"/>
<evidence type="ECO:0000256" key="11">
    <source>
        <dbReference type="ARBA" id="ARBA00023180"/>
    </source>
</evidence>
<evidence type="ECO:0000256" key="14">
    <source>
        <dbReference type="SAM" id="Phobius"/>
    </source>
</evidence>
<evidence type="ECO:0000256" key="8">
    <source>
        <dbReference type="ARBA" id="ARBA00023053"/>
    </source>
</evidence>
<feature type="transmembrane region" description="Helical" evidence="14">
    <location>
        <begin position="65"/>
        <end position="84"/>
    </location>
</feature>
<protein>
    <recommendedName>
        <fullName evidence="17">High-affinity choline transporter 1</fullName>
    </recommendedName>
</protein>
<evidence type="ECO:0000256" key="9">
    <source>
        <dbReference type="ARBA" id="ARBA00023065"/>
    </source>
</evidence>
<keyword evidence="9" id="KW-0406">Ion transport</keyword>
<evidence type="ECO:0000256" key="5">
    <source>
        <dbReference type="ARBA" id="ARBA00022847"/>
    </source>
</evidence>
<reference evidence="15 16" key="1">
    <citation type="journal article" date="2020" name="Cell">
        <title>Large-Scale Comparative Analyses of Tick Genomes Elucidate Their Genetic Diversity and Vector Capacities.</title>
        <authorList>
            <consortium name="Tick Genome and Microbiome Consortium (TIGMIC)"/>
            <person name="Jia N."/>
            <person name="Wang J."/>
            <person name="Shi W."/>
            <person name="Du L."/>
            <person name="Sun Y."/>
            <person name="Zhan W."/>
            <person name="Jiang J.F."/>
            <person name="Wang Q."/>
            <person name="Zhang B."/>
            <person name="Ji P."/>
            <person name="Bell-Sakyi L."/>
            <person name="Cui X.M."/>
            <person name="Yuan T.T."/>
            <person name="Jiang B.G."/>
            <person name="Yang W.F."/>
            <person name="Lam T.T."/>
            <person name="Chang Q.C."/>
            <person name="Ding S.J."/>
            <person name="Wang X.J."/>
            <person name="Zhu J.G."/>
            <person name="Ruan X.D."/>
            <person name="Zhao L."/>
            <person name="Wei J.T."/>
            <person name="Ye R.Z."/>
            <person name="Que T.C."/>
            <person name="Du C.H."/>
            <person name="Zhou Y.H."/>
            <person name="Cheng J.X."/>
            <person name="Dai P.F."/>
            <person name="Guo W.B."/>
            <person name="Han X.H."/>
            <person name="Huang E.J."/>
            <person name="Li L.F."/>
            <person name="Wei W."/>
            <person name="Gao Y.C."/>
            <person name="Liu J.Z."/>
            <person name="Shao H.Z."/>
            <person name="Wang X."/>
            <person name="Wang C.C."/>
            <person name="Yang T.C."/>
            <person name="Huo Q.B."/>
            <person name="Li W."/>
            <person name="Chen H.Y."/>
            <person name="Chen S.E."/>
            <person name="Zhou L.G."/>
            <person name="Ni X.B."/>
            <person name="Tian J.H."/>
            <person name="Sheng Y."/>
            <person name="Liu T."/>
            <person name="Pan Y.S."/>
            <person name="Xia L.Y."/>
            <person name="Li J."/>
            <person name="Zhao F."/>
            <person name="Cao W.C."/>
        </authorList>
    </citation>
    <scope>NUCLEOTIDE SEQUENCE [LARGE SCALE GENOMIC DNA]</scope>
    <source>
        <strain evidence="15">HaeL-2018</strain>
    </source>
</reference>
<evidence type="ECO:0000313" key="16">
    <source>
        <dbReference type="Proteomes" id="UP000821853"/>
    </source>
</evidence>
<comment type="caution">
    <text evidence="15">The sequence shown here is derived from an EMBL/GenBank/DDBJ whole genome shotgun (WGS) entry which is preliminary data.</text>
</comment>
<evidence type="ECO:0000256" key="6">
    <source>
        <dbReference type="ARBA" id="ARBA00022979"/>
    </source>
</evidence>
<feature type="region of interest" description="Disordered" evidence="13">
    <location>
        <begin position="653"/>
        <end position="883"/>
    </location>
</feature>
<feature type="compositionally biased region" description="Polar residues" evidence="13">
    <location>
        <begin position="678"/>
        <end position="696"/>
    </location>
</feature>
<dbReference type="PANTHER" id="PTHR45897:SF4">
    <property type="entry name" value="HIGH-AFFINITY CHOLINE TRANSPORTER 1"/>
    <property type="match status" value="1"/>
</dbReference>
<dbReference type="Proteomes" id="UP000821853">
    <property type="component" value="Unassembled WGS sequence"/>
</dbReference>
<feature type="transmembrane region" description="Helical" evidence="14">
    <location>
        <begin position="254"/>
        <end position="276"/>
    </location>
</feature>
<keyword evidence="5" id="KW-0769">Symport</keyword>
<evidence type="ECO:0008006" key="17">
    <source>
        <dbReference type="Google" id="ProtNLM"/>
    </source>
</evidence>
<feature type="transmembrane region" description="Helical" evidence="14">
    <location>
        <begin position="6"/>
        <end position="25"/>
    </location>
</feature>
<evidence type="ECO:0000256" key="13">
    <source>
        <dbReference type="SAM" id="MobiDB-lite"/>
    </source>
</evidence>
<evidence type="ECO:0000256" key="1">
    <source>
        <dbReference type="ARBA" id="ARBA00004141"/>
    </source>
</evidence>
<dbReference type="EMBL" id="JABSTR010001252">
    <property type="protein sequence ID" value="KAH9383804.1"/>
    <property type="molecule type" value="Genomic_DNA"/>
</dbReference>
<evidence type="ECO:0000256" key="10">
    <source>
        <dbReference type="ARBA" id="ARBA00023136"/>
    </source>
</evidence>
<dbReference type="InterPro" id="IPR001734">
    <property type="entry name" value="Na/solute_symporter"/>
</dbReference>
<dbReference type="AlphaFoldDB" id="A0A9J6H955"/>
<proteinExistence type="inferred from homology"/>
<feature type="transmembrane region" description="Helical" evidence="14">
    <location>
        <begin position="466"/>
        <end position="488"/>
    </location>
</feature>
<keyword evidence="6" id="KW-0530">Neurotransmitter biosynthesis</keyword>
<keyword evidence="7 14" id="KW-1133">Transmembrane helix</keyword>
<feature type="compositionally biased region" description="Basic and acidic residues" evidence="13">
    <location>
        <begin position="666"/>
        <end position="677"/>
    </location>
</feature>
<feature type="transmembrane region" description="Helical" evidence="14">
    <location>
        <begin position="96"/>
        <end position="114"/>
    </location>
</feature>
<feature type="transmembrane region" description="Helical" evidence="14">
    <location>
        <begin position="215"/>
        <end position="242"/>
    </location>
</feature>
<feature type="transmembrane region" description="Helical" evidence="14">
    <location>
        <begin position="369"/>
        <end position="400"/>
    </location>
</feature>